<feature type="region of interest" description="Disordered" evidence="2">
    <location>
        <begin position="206"/>
        <end position="227"/>
    </location>
</feature>
<evidence type="ECO:0000256" key="3">
    <source>
        <dbReference type="SAM" id="Phobius"/>
    </source>
</evidence>
<dbReference type="EMBL" id="BHVZ01000014">
    <property type="protein sequence ID" value="GCB30618.1"/>
    <property type="molecule type" value="Genomic_DNA"/>
</dbReference>
<dbReference type="Gene3D" id="3.10.350.10">
    <property type="entry name" value="LysM domain"/>
    <property type="match status" value="1"/>
</dbReference>
<keyword evidence="1" id="KW-0175">Coiled coil</keyword>
<dbReference type="OrthoDB" id="3292458at2"/>
<dbReference type="InterPro" id="IPR018392">
    <property type="entry name" value="LysM"/>
</dbReference>
<dbReference type="PROSITE" id="PS51782">
    <property type="entry name" value="LYSM"/>
    <property type="match status" value="1"/>
</dbReference>
<sequence>MQYQFDGERERRAEFAMPKRTKQMGGIEQRLRIFVEDYVYTYLYQYGRSGGGAEKLAALVGKYYELEGQRVLLISGAIQAKGTVQEGGTERFGDETWEYIGGQLQQYFKGMTVVGWVHCQPGFGAFLTAKDEQFHREYFKEDWQVFFAMDTVDRLDSFYLYNEDGSGLRQARGYFVYYDRNREMQEYMLDNSMIRPREEAAEIETVAEQPKEGARRRKKPTQEERMDAAKEIRRVLQKRETVVKQAKREHDLMLLAVSGVLCVVCVCMGMAMMQSLGRLQLVEKELMAMQTSYQTLAENLEDARVQSVFAVQKQPQTAEEQPEQKRSYTVESGDSLGFISRKFYGDSSGIRKIMEANGLANADMIFEGQTLLIP</sequence>
<protein>
    <recommendedName>
        <fullName evidence="4">LysM domain-containing protein</fullName>
    </recommendedName>
</protein>
<dbReference type="Pfam" id="PF01476">
    <property type="entry name" value="LysM"/>
    <property type="match status" value="1"/>
</dbReference>
<dbReference type="AlphaFoldDB" id="A0A401LGG9"/>
<feature type="coiled-coil region" evidence="1">
    <location>
        <begin position="279"/>
        <end position="306"/>
    </location>
</feature>
<dbReference type="Proteomes" id="UP000287361">
    <property type="component" value="Unassembled WGS sequence"/>
</dbReference>
<evidence type="ECO:0000259" key="4">
    <source>
        <dbReference type="PROSITE" id="PS51782"/>
    </source>
</evidence>
<keyword evidence="3" id="KW-0812">Transmembrane</keyword>
<dbReference type="InterPro" id="IPR036779">
    <property type="entry name" value="LysM_dom_sf"/>
</dbReference>
<accession>A0A401LGG9</accession>
<evidence type="ECO:0000313" key="5">
    <source>
        <dbReference type="EMBL" id="GCB30618.1"/>
    </source>
</evidence>
<feature type="transmembrane region" description="Helical" evidence="3">
    <location>
        <begin position="252"/>
        <end position="271"/>
    </location>
</feature>
<evidence type="ECO:0000313" key="6">
    <source>
        <dbReference type="Proteomes" id="UP000287361"/>
    </source>
</evidence>
<dbReference type="SUPFAM" id="SSF54106">
    <property type="entry name" value="LysM domain"/>
    <property type="match status" value="1"/>
</dbReference>
<dbReference type="SMART" id="SM00257">
    <property type="entry name" value="LysM"/>
    <property type="match status" value="1"/>
</dbReference>
<keyword evidence="3" id="KW-1133">Transmembrane helix</keyword>
<evidence type="ECO:0000256" key="1">
    <source>
        <dbReference type="SAM" id="Coils"/>
    </source>
</evidence>
<feature type="domain" description="LysM" evidence="4">
    <location>
        <begin position="326"/>
        <end position="373"/>
    </location>
</feature>
<keyword evidence="6" id="KW-1185">Reference proteome</keyword>
<name>A0A401LGG9_9FIRM</name>
<evidence type="ECO:0000256" key="2">
    <source>
        <dbReference type="SAM" id="MobiDB-lite"/>
    </source>
</evidence>
<proteinExistence type="predicted"/>
<organism evidence="5 6">
    <name type="scientific">Anaerotignum faecicola</name>
    <dbReference type="NCBI Taxonomy" id="2358141"/>
    <lineage>
        <taxon>Bacteria</taxon>
        <taxon>Bacillati</taxon>
        <taxon>Bacillota</taxon>
        <taxon>Clostridia</taxon>
        <taxon>Lachnospirales</taxon>
        <taxon>Anaerotignaceae</taxon>
        <taxon>Anaerotignum</taxon>
    </lineage>
</organism>
<dbReference type="Gene3D" id="3.40.140.10">
    <property type="entry name" value="Cytidine Deaminase, domain 2"/>
    <property type="match status" value="1"/>
</dbReference>
<reference evidence="5 6" key="1">
    <citation type="submission" date="2018-10" db="EMBL/GenBank/DDBJ databases">
        <title>Draft Genome Sequence of Anaerotignum sp. KCTC 15736.</title>
        <authorList>
            <person name="Choi S.H."/>
            <person name="Kim J.S."/>
            <person name="Kang S.W."/>
            <person name="Lee J.S."/>
            <person name="Park S.H."/>
        </authorList>
    </citation>
    <scope>NUCLEOTIDE SEQUENCE [LARGE SCALE GENOMIC DNA]</scope>
    <source>
        <strain evidence="5 6">KCTC 15736</strain>
    </source>
</reference>
<gene>
    <name evidence="5" type="ORF">KGMB03357_22790</name>
</gene>
<dbReference type="CDD" id="cd00118">
    <property type="entry name" value="LysM"/>
    <property type="match status" value="1"/>
</dbReference>
<comment type="caution">
    <text evidence="5">The sequence shown here is derived from an EMBL/GenBank/DDBJ whole genome shotgun (WGS) entry which is preliminary data.</text>
</comment>
<keyword evidence="3" id="KW-0472">Membrane</keyword>